<comment type="caution">
    <text evidence="1">The sequence shown here is derived from an EMBL/GenBank/DDBJ whole genome shotgun (WGS) entry which is preliminary data.</text>
</comment>
<reference evidence="2" key="1">
    <citation type="journal article" date="2022" name="Mol. Ecol. Resour.">
        <title>The genomes of chicory, endive, great burdock and yacon provide insights into Asteraceae palaeo-polyploidization history and plant inulin production.</title>
        <authorList>
            <person name="Fan W."/>
            <person name="Wang S."/>
            <person name="Wang H."/>
            <person name="Wang A."/>
            <person name="Jiang F."/>
            <person name="Liu H."/>
            <person name="Zhao H."/>
            <person name="Xu D."/>
            <person name="Zhang Y."/>
        </authorList>
    </citation>
    <scope>NUCLEOTIDE SEQUENCE [LARGE SCALE GENOMIC DNA]</scope>
    <source>
        <strain evidence="2">cv. Niubang</strain>
    </source>
</reference>
<dbReference type="EMBL" id="CM042063">
    <property type="protein sequence ID" value="KAI3667078.1"/>
    <property type="molecule type" value="Genomic_DNA"/>
</dbReference>
<gene>
    <name evidence="1" type="ORF">L6452_42121</name>
</gene>
<protein>
    <submittedName>
        <fullName evidence="1">Uncharacterized protein</fullName>
    </submittedName>
</protein>
<proteinExistence type="predicted"/>
<organism evidence="1 2">
    <name type="scientific">Arctium lappa</name>
    <name type="common">Greater burdock</name>
    <name type="synonym">Lappa major</name>
    <dbReference type="NCBI Taxonomy" id="4217"/>
    <lineage>
        <taxon>Eukaryota</taxon>
        <taxon>Viridiplantae</taxon>
        <taxon>Streptophyta</taxon>
        <taxon>Embryophyta</taxon>
        <taxon>Tracheophyta</taxon>
        <taxon>Spermatophyta</taxon>
        <taxon>Magnoliopsida</taxon>
        <taxon>eudicotyledons</taxon>
        <taxon>Gunneridae</taxon>
        <taxon>Pentapetalae</taxon>
        <taxon>asterids</taxon>
        <taxon>campanulids</taxon>
        <taxon>Asterales</taxon>
        <taxon>Asteraceae</taxon>
        <taxon>Carduoideae</taxon>
        <taxon>Cardueae</taxon>
        <taxon>Arctiinae</taxon>
        <taxon>Arctium</taxon>
    </lineage>
</organism>
<reference evidence="1 2" key="2">
    <citation type="journal article" date="2022" name="Mol. Ecol. Resour.">
        <title>The genomes of chicory, endive, great burdock and yacon provide insights into Asteraceae paleo-polyploidization history and plant inulin production.</title>
        <authorList>
            <person name="Fan W."/>
            <person name="Wang S."/>
            <person name="Wang H."/>
            <person name="Wang A."/>
            <person name="Jiang F."/>
            <person name="Liu H."/>
            <person name="Zhao H."/>
            <person name="Xu D."/>
            <person name="Zhang Y."/>
        </authorList>
    </citation>
    <scope>NUCLEOTIDE SEQUENCE [LARGE SCALE GENOMIC DNA]</scope>
    <source>
        <strain evidence="2">cv. Niubang</strain>
    </source>
</reference>
<evidence type="ECO:0000313" key="1">
    <source>
        <dbReference type="EMBL" id="KAI3667078.1"/>
    </source>
</evidence>
<dbReference type="Proteomes" id="UP001055879">
    <property type="component" value="Linkage Group LG17"/>
</dbReference>
<name>A0ACB8XGW0_ARCLA</name>
<evidence type="ECO:0000313" key="2">
    <source>
        <dbReference type="Proteomes" id="UP001055879"/>
    </source>
</evidence>
<keyword evidence="2" id="KW-1185">Reference proteome</keyword>
<sequence length="253" mass="28827">MVGGLFNKPSHQFRSLILVDVEKVELLMLPFSDRLERFICYFQQVLVKLPWITTSKSSVVLGICGIILGGYVSIHKKHRQMSVVKATVKATAQGIPSMACTHGPKVEWRTCIRWKTVYSIIFWSSFVIDLEVIVATPLQLSIVSWNLYMSLLKVHEHPLPEKPNEASHMKMFVANSEASFERTFLVEYSFEQPRKPRYVCGSDFKNLVMVKIRTMFHCILKSCAIVDLASILFFGMLIGRVSQEAQLHVGKES</sequence>
<accession>A0ACB8XGW0</accession>